<organism evidence="1">
    <name type="scientific">Anguilla anguilla</name>
    <name type="common">European freshwater eel</name>
    <name type="synonym">Muraena anguilla</name>
    <dbReference type="NCBI Taxonomy" id="7936"/>
    <lineage>
        <taxon>Eukaryota</taxon>
        <taxon>Metazoa</taxon>
        <taxon>Chordata</taxon>
        <taxon>Craniata</taxon>
        <taxon>Vertebrata</taxon>
        <taxon>Euteleostomi</taxon>
        <taxon>Actinopterygii</taxon>
        <taxon>Neopterygii</taxon>
        <taxon>Teleostei</taxon>
        <taxon>Anguilliformes</taxon>
        <taxon>Anguillidae</taxon>
        <taxon>Anguilla</taxon>
    </lineage>
</organism>
<reference evidence="1" key="2">
    <citation type="journal article" date="2015" name="Fish Shellfish Immunol.">
        <title>Early steps in the European eel (Anguilla anguilla)-Vibrio vulnificus interaction in the gills: Role of the RtxA13 toxin.</title>
        <authorList>
            <person name="Callol A."/>
            <person name="Pajuelo D."/>
            <person name="Ebbesson L."/>
            <person name="Teles M."/>
            <person name="MacKenzie S."/>
            <person name="Amaro C."/>
        </authorList>
    </citation>
    <scope>NUCLEOTIDE SEQUENCE</scope>
</reference>
<name>A0A0E9WQD3_ANGAN</name>
<dbReference type="EMBL" id="GBXM01016827">
    <property type="protein sequence ID" value="JAH91750.1"/>
    <property type="molecule type" value="Transcribed_RNA"/>
</dbReference>
<dbReference type="AlphaFoldDB" id="A0A0E9WQD3"/>
<reference evidence="1" key="1">
    <citation type="submission" date="2014-11" db="EMBL/GenBank/DDBJ databases">
        <authorList>
            <person name="Amaro Gonzalez C."/>
        </authorList>
    </citation>
    <scope>NUCLEOTIDE SEQUENCE</scope>
</reference>
<accession>A0A0E9WQD3</accession>
<evidence type="ECO:0000313" key="1">
    <source>
        <dbReference type="EMBL" id="JAH91750.1"/>
    </source>
</evidence>
<protein>
    <submittedName>
        <fullName evidence="1">Uncharacterized protein</fullName>
    </submittedName>
</protein>
<proteinExistence type="predicted"/>
<sequence length="28" mass="3223">MLENFSSFPHLVVIKRRVSRIHTSAALI</sequence>